<dbReference type="PANTHER" id="PTHR33778">
    <property type="entry name" value="PROTEIN MGTC"/>
    <property type="match status" value="1"/>
</dbReference>
<dbReference type="InterPro" id="IPR049177">
    <property type="entry name" value="MgtC_SapB_SrpB_YhiD_N"/>
</dbReference>
<dbReference type="RefSeq" id="WP_099620672.1">
    <property type="nucleotide sequence ID" value="NZ_CP024201.1"/>
</dbReference>
<comment type="similarity">
    <text evidence="2 7">Belongs to the MgtC/SapB family.</text>
</comment>
<name>A0A2D2ATU4_9CAUL</name>
<dbReference type="EMBL" id="CP024201">
    <property type="protein sequence ID" value="ATQ41416.1"/>
    <property type="molecule type" value="Genomic_DNA"/>
</dbReference>
<dbReference type="Proteomes" id="UP000228945">
    <property type="component" value="Chromosome"/>
</dbReference>
<dbReference type="KEGG" id="cmb:CSW64_02795"/>
<evidence type="ECO:0000256" key="5">
    <source>
        <dbReference type="ARBA" id="ARBA00022989"/>
    </source>
</evidence>
<evidence type="ECO:0000259" key="8">
    <source>
        <dbReference type="Pfam" id="PF02308"/>
    </source>
</evidence>
<keyword evidence="7" id="KW-0997">Cell inner membrane</keyword>
<evidence type="ECO:0000256" key="2">
    <source>
        <dbReference type="ARBA" id="ARBA00009298"/>
    </source>
</evidence>
<organism evidence="9 10">
    <name type="scientific">Caulobacter mirabilis</name>
    <dbReference type="NCBI Taxonomy" id="69666"/>
    <lineage>
        <taxon>Bacteria</taxon>
        <taxon>Pseudomonadati</taxon>
        <taxon>Pseudomonadota</taxon>
        <taxon>Alphaproteobacteria</taxon>
        <taxon>Caulobacterales</taxon>
        <taxon>Caulobacteraceae</taxon>
        <taxon>Caulobacter</taxon>
    </lineage>
</organism>
<evidence type="ECO:0000256" key="4">
    <source>
        <dbReference type="ARBA" id="ARBA00022692"/>
    </source>
</evidence>
<feature type="transmembrane region" description="Helical" evidence="7">
    <location>
        <begin position="12"/>
        <end position="29"/>
    </location>
</feature>
<evidence type="ECO:0000313" key="9">
    <source>
        <dbReference type="EMBL" id="ATQ41416.1"/>
    </source>
</evidence>
<evidence type="ECO:0000313" key="10">
    <source>
        <dbReference type="Proteomes" id="UP000228945"/>
    </source>
</evidence>
<proteinExistence type="inferred from homology"/>
<comment type="subcellular location">
    <subcellularLocation>
        <location evidence="7">Cell inner membrane</location>
        <topology evidence="7">Multi-pass membrane protein</topology>
    </subcellularLocation>
    <subcellularLocation>
        <location evidence="1">Cell membrane</location>
        <topology evidence="1">Multi-pass membrane protein</topology>
    </subcellularLocation>
</comment>
<reference evidence="9 10" key="1">
    <citation type="submission" date="2017-10" db="EMBL/GenBank/DDBJ databases">
        <title>Genome sequence of Caulobacter mirabilis FWC38.</title>
        <authorList>
            <person name="Fiebig A."/>
            <person name="Crosson S."/>
        </authorList>
    </citation>
    <scope>NUCLEOTIDE SEQUENCE [LARGE SCALE GENOMIC DNA]</scope>
    <source>
        <strain evidence="9 10">FWC 38</strain>
    </source>
</reference>
<gene>
    <name evidence="9" type="ORF">CSW64_02795</name>
</gene>
<keyword evidence="3" id="KW-1003">Cell membrane</keyword>
<sequence length="236" mass="25630">MDWTHALIFKPDYFLPLLGAMVAGSLVGIERGHRGQPAGFRTHALLAVASALLMVGANHQVDWITSEAPLAVIRIDPVRMAHGILTGVGFLCGGVIFREGFTVHGLTTATSLWTTSALGVLFGMGFWSVAITGTAATLFILAVLRIVDRWLPQQQVAEVIIRYKRDGAPDAAQVRDQLRTLKLEPSPFSNRLTKKGLLIEHGATVRAPSLAQIDALAALLRADRKVVEFEILPRTH</sequence>
<accession>A0A2D2ATU4</accession>
<evidence type="ECO:0000256" key="6">
    <source>
        <dbReference type="ARBA" id="ARBA00023136"/>
    </source>
</evidence>
<evidence type="ECO:0000256" key="7">
    <source>
        <dbReference type="RuleBase" id="RU365041"/>
    </source>
</evidence>
<keyword evidence="10" id="KW-1185">Reference proteome</keyword>
<keyword evidence="5 7" id="KW-1133">Transmembrane helix</keyword>
<keyword evidence="6 7" id="KW-0472">Membrane</keyword>
<feature type="transmembrane region" description="Helical" evidence="7">
    <location>
        <begin position="41"/>
        <end position="59"/>
    </location>
</feature>
<feature type="transmembrane region" description="Helical" evidence="7">
    <location>
        <begin position="117"/>
        <end position="144"/>
    </location>
</feature>
<protein>
    <recommendedName>
        <fullName evidence="7">Protein MgtC</fullName>
    </recommendedName>
</protein>
<feature type="domain" description="MgtC/SapB/SrpB/YhiD N-terminal" evidence="8">
    <location>
        <begin position="17"/>
        <end position="149"/>
    </location>
</feature>
<dbReference type="OrthoDB" id="9811198at2"/>
<dbReference type="GO" id="GO:0005886">
    <property type="term" value="C:plasma membrane"/>
    <property type="evidence" value="ECO:0007669"/>
    <property type="project" value="UniProtKB-SubCell"/>
</dbReference>
<evidence type="ECO:0000256" key="3">
    <source>
        <dbReference type="ARBA" id="ARBA00022475"/>
    </source>
</evidence>
<keyword evidence="4 7" id="KW-0812">Transmembrane</keyword>
<dbReference type="InterPro" id="IPR003416">
    <property type="entry name" value="MgtC/SapB/SrpB/YhiD_fam"/>
</dbReference>
<dbReference type="PRINTS" id="PR01837">
    <property type="entry name" value="MGTCSAPBPROT"/>
</dbReference>
<evidence type="ECO:0000256" key="1">
    <source>
        <dbReference type="ARBA" id="ARBA00004651"/>
    </source>
</evidence>
<feature type="transmembrane region" description="Helical" evidence="7">
    <location>
        <begin position="80"/>
        <end position="97"/>
    </location>
</feature>
<dbReference type="PANTHER" id="PTHR33778:SF1">
    <property type="entry name" value="MAGNESIUM TRANSPORTER YHID-RELATED"/>
    <property type="match status" value="1"/>
</dbReference>
<dbReference type="AlphaFoldDB" id="A0A2D2ATU4"/>
<dbReference type="Pfam" id="PF02308">
    <property type="entry name" value="MgtC"/>
    <property type="match status" value="1"/>
</dbReference>